<dbReference type="InterPro" id="IPR015931">
    <property type="entry name" value="Acnase/IPM_dHydase_lsu_aba_1/3"/>
</dbReference>
<proteinExistence type="predicted"/>
<dbReference type="Gene3D" id="3.30.499.10">
    <property type="entry name" value="Aconitase, domain 3"/>
    <property type="match status" value="1"/>
</dbReference>
<evidence type="ECO:0000256" key="1">
    <source>
        <dbReference type="ARBA" id="ARBA00023004"/>
    </source>
</evidence>
<evidence type="ECO:0008006" key="3">
    <source>
        <dbReference type="Google" id="ProtNLM"/>
    </source>
</evidence>
<name>A0A382Y2Y8_9ZZZZ</name>
<gene>
    <name evidence="2" type="ORF">METZ01_LOCUS430253</name>
</gene>
<sequence>MSQNNFGCCIDFESGEGTASIYSLEELQKRGIGPIDTLPFSIRILLEQALRNVEESKSNPEDVNLLANWNASEKSSEE</sequence>
<keyword evidence="1" id="KW-0408">Iron</keyword>
<evidence type="ECO:0000313" key="2">
    <source>
        <dbReference type="EMBL" id="SVD77399.1"/>
    </source>
</evidence>
<protein>
    <recommendedName>
        <fullName evidence="3">Aconitase/3-isopropylmalate dehydratase large subunit alpha/beta/alpha domain-containing protein</fullName>
    </recommendedName>
</protein>
<accession>A0A382Y2Y8</accession>
<dbReference type="EMBL" id="UINC01172360">
    <property type="protein sequence ID" value="SVD77399.1"/>
    <property type="molecule type" value="Genomic_DNA"/>
</dbReference>
<organism evidence="2">
    <name type="scientific">marine metagenome</name>
    <dbReference type="NCBI Taxonomy" id="408172"/>
    <lineage>
        <taxon>unclassified sequences</taxon>
        <taxon>metagenomes</taxon>
        <taxon>ecological metagenomes</taxon>
    </lineage>
</organism>
<dbReference type="AlphaFoldDB" id="A0A382Y2Y8"/>
<reference evidence="2" key="1">
    <citation type="submission" date="2018-05" db="EMBL/GenBank/DDBJ databases">
        <authorList>
            <person name="Lanie J.A."/>
            <person name="Ng W.-L."/>
            <person name="Kazmierczak K.M."/>
            <person name="Andrzejewski T.M."/>
            <person name="Davidsen T.M."/>
            <person name="Wayne K.J."/>
            <person name="Tettelin H."/>
            <person name="Glass J.I."/>
            <person name="Rusch D."/>
            <person name="Podicherti R."/>
            <person name="Tsui H.-C.T."/>
            <person name="Winkler M.E."/>
        </authorList>
    </citation>
    <scope>NUCLEOTIDE SEQUENCE</scope>
</reference>
<feature type="non-terminal residue" evidence="2">
    <location>
        <position position="78"/>
    </location>
</feature>